<dbReference type="EMBL" id="JAWJWF010000001">
    <property type="protein sequence ID" value="KAK6642317.1"/>
    <property type="molecule type" value="Genomic_DNA"/>
</dbReference>
<evidence type="ECO:0000256" key="2">
    <source>
        <dbReference type="SAM" id="Phobius"/>
    </source>
</evidence>
<name>A0ABR1BJG4_POLSC</name>
<feature type="compositionally biased region" description="Basic and acidic residues" evidence="1">
    <location>
        <begin position="673"/>
        <end position="693"/>
    </location>
</feature>
<dbReference type="Proteomes" id="UP001359485">
    <property type="component" value="Unassembled WGS sequence"/>
</dbReference>
<feature type="region of interest" description="Disordered" evidence="1">
    <location>
        <begin position="620"/>
        <end position="653"/>
    </location>
</feature>
<evidence type="ECO:0000313" key="4">
    <source>
        <dbReference type="Proteomes" id="UP001359485"/>
    </source>
</evidence>
<accession>A0ABR1BJG4</accession>
<evidence type="ECO:0000313" key="3">
    <source>
        <dbReference type="EMBL" id="KAK6642317.1"/>
    </source>
</evidence>
<protein>
    <submittedName>
        <fullName evidence="3">Uncharacterized protein</fullName>
    </submittedName>
</protein>
<gene>
    <name evidence="3" type="ORF">RUM44_014040</name>
</gene>
<keyword evidence="4" id="KW-1185">Reference proteome</keyword>
<evidence type="ECO:0000256" key="1">
    <source>
        <dbReference type="SAM" id="MobiDB-lite"/>
    </source>
</evidence>
<feature type="transmembrane region" description="Helical" evidence="2">
    <location>
        <begin position="528"/>
        <end position="550"/>
    </location>
</feature>
<keyword evidence="2" id="KW-0472">Membrane</keyword>
<proteinExistence type="predicted"/>
<feature type="region of interest" description="Disordered" evidence="1">
    <location>
        <begin position="189"/>
        <end position="224"/>
    </location>
</feature>
<feature type="compositionally biased region" description="Polar residues" evidence="1">
    <location>
        <begin position="620"/>
        <end position="635"/>
    </location>
</feature>
<comment type="caution">
    <text evidence="3">The sequence shown here is derived from an EMBL/GenBank/DDBJ whole genome shotgun (WGS) entry which is preliminary data.</text>
</comment>
<keyword evidence="2" id="KW-1133">Transmembrane helix</keyword>
<sequence length="710" mass="79986">METPQKKHGGPYEFLRFPEDDTSWSLADFFFYLLIPEPEIGIHPAKGKESSLNSLLLRSNTEAQGKHAAAAKEISNEIKLLKSPVIFKRMGKSDGTNSTNIFVPFEISNKTVKNGDQVNRWIKTTHDDVDQGLGRPLAPPTKRVKKILPPFEKETLEITSQSEKRGTVTNMEVTRVPEQEQNSTFGIMPKEEKLNSDLSPETNEEATGSVLPAQESPSFSPRLHIRGTRLNDGIQEEEPRRYGTDEGEILEKSIWDLLKERKQVDADKLYENLLEGSKNKSTGKLGSNGIYDHFDSDSTEIEAELESFKRDYSNVEKHEYPISFALPWLQAKEADFEVNNPKEISVNSTGQETTGLPQDVSRMLRLSEDRGSVTVTVINSEGRESDRRPSRWYLLLLTGNSTIVQLRRQDFTKYLKLNLAARLSVEYDDVCVNRVILAPPRVLVNVSVLVLSDDVAEDSQLDFRDKFGGKGEASLYKLAESNATLLELSGEEYHVVHFVSLDSKGPEAEAHRDSAALTRTYRGSDAEFIAYTLLGTGCACLIILSAFIAINRYFRKVSDSDWPWLRAAPSGSWKVDKEIESHTEESTDIQPAIIYSGGLPKIRRSWVCGIGHSTQVTVSTFQSPSGNELESSLPQREQREQVELPSTSQRRNKLQIHNCPKDSLVIPMPFQGDNKKVNHKREDTTGGNDRHPLDVRIHNLKHTSRQSHFY</sequence>
<reference evidence="3 4" key="1">
    <citation type="submission" date="2023-09" db="EMBL/GenBank/DDBJ databases">
        <title>Genomes of two closely related lineages of the louse Polyplax serrata with different host specificities.</title>
        <authorList>
            <person name="Martinu J."/>
            <person name="Tarabai H."/>
            <person name="Stefka J."/>
            <person name="Hypsa V."/>
        </authorList>
    </citation>
    <scope>NUCLEOTIDE SEQUENCE [LARGE SCALE GENOMIC DNA]</scope>
    <source>
        <strain evidence="3">98ZLc_SE</strain>
    </source>
</reference>
<feature type="region of interest" description="Disordered" evidence="1">
    <location>
        <begin position="666"/>
        <end position="693"/>
    </location>
</feature>
<keyword evidence="2" id="KW-0812">Transmembrane</keyword>
<organism evidence="3 4">
    <name type="scientific">Polyplax serrata</name>
    <name type="common">Common mouse louse</name>
    <dbReference type="NCBI Taxonomy" id="468196"/>
    <lineage>
        <taxon>Eukaryota</taxon>
        <taxon>Metazoa</taxon>
        <taxon>Ecdysozoa</taxon>
        <taxon>Arthropoda</taxon>
        <taxon>Hexapoda</taxon>
        <taxon>Insecta</taxon>
        <taxon>Pterygota</taxon>
        <taxon>Neoptera</taxon>
        <taxon>Paraneoptera</taxon>
        <taxon>Psocodea</taxon>
        <taxon>Troctomorpha</taxon>
        <taxon>Phthiraptera</taxon>
        <taxon>Anoplura</taxon>
        <taxon>Polyplacidae</taxon>
        <taxon>Polyplax</taxon>
    </lineage>
</organism>